<protein>
    <recommendedName>
        <fullName evidence="4">Lipoprotein</fullName>
    </recommendedName>
</protein>
<feature type="chain" id="PRO_5040394999" description="Lipoprotein" evidence="1">
    <location>
        <begin position="27"/>
        <end position="132"/>
    </location>
</feature>
<sequence length="132" mass="13507">MSALRLSISAVSIAVGALLLAGCSTAGHPARVDVTVGMTVTEAGALVPDGDAFVWYDLSPQVLHRPATLSQADGADGVIVAVCDGSGHGDVAVGVVPETDFDGAVSTAARKEEYRHFLPECAQAREHPRSAP</sequence>
<dbReference type="KEGG" id="cpoi:OE229_03895"/>
<proteinExistence type="predicted"/>
<accession>A0A9Q9P9K7</accession>
<dbReference type="Proteomes" id="UP001062223">
    <property type="component" value="Chromosome"/>
</dbReference>
<name>A0A9Q9P9K7_9MICO</name>
<evidence type="ECO:0008006" key="4">
    <source>
        <dbReference type="Google" id="ProtNLM"/>
    </source>
</evidence>
<keyword evidence="1" id="KW-0732">Signal</keyword>
<dbReference type="PROSITE" id="PS51257">
    <property type="entry name" value="PROKAR_LIPOPROTEIN"/>
    <property type="match status" value="1"/>
</dbReference>
<organism evidence="2 3">
    <name type="scientific">Curtobacterium poinsettiae</name>
    <dbReference type="NCBI Taxonomy" id="159612"/>
    <lineage>
        <taxon>Bacteria</taxon>
        <taxon>Bacillati</taxon>
        <taxon>Actinomycetota</taxon>
        <taxon>Actinomycetes</taxon>
        <taxon>Micrococcales</taxon>
        <taxon>Microbacteriaceae</taxon>
        <taxon>Curtobacterium</taxon>
    </lineage>
</organism>
<feature type="signal peptide" evidence="1">
    <location>
        <begin position="1"/>
        <end position="26"/>
    </location>
</feature>
<evidence type="ECO:0000313" key="3">
    <source>
        <dbReference type="Proteomes" id="UP001062223"/>
    </source>
</evidence>
<evidence type="ECO:0000256" key="1">
    <source>
        <dbReference type="SAM" id="SignalP"/>
    </source>
</evidence>
<evidence type="ECO:0000313" key="2">
    <source>
        <dbReference type="EMBL" id="UYC81614.1"/>
    </source>
</evidence>
<dbReference type="EMBL" id="CP106879">
    <property type="protein sequence ID" value="UYC81614.1"/>
    <property type="molecule type" value="Genomic_DNA"/>
</dbReference>
<dbReference type="AlphaFoldDB" id="A0A9Q9P9K7"/>
<reference evidence="2" key="1">
    <citation type="submission" date="2022-09" db="EMBL/GenBank/DDBJ databases">
        <title>Taxonomy of Curtobacterium flaccumfaciens.</title>
        <authorList>
            <person name="Osdaghi E."/>
            <person name="Taghavi S.M."/>
            <person name="Hamidizade M."/>
            <person name="Abachi H."/>
            <person name="Fazliarab A."/>
            <person name="Baeyen S."/>
            <person name="Portier P."/>
            <person name="Van Vaerenbergh J."/>
            <person name="Jacques M.-A."/>
        </authorList>
    </citation>
    <scope>NUCLEOTIDE SEQUENCE</scope>
    <source>
        <strain evidence="2">AGQB46</strain>
    </source>
</reference>
<gene>
    <name evidence="2" type="ORF">OE229_03895</name>
</gene>
<dbReference type="RefSeq" id="WP_182064304.1">
    <property type="nucleotide sequence ID" value="NZ_CP106879.1"/>
</dbReference>